<reference evidence="2" key="2">
    <citation type="submission" date="2010-07" db="EMBL/GenBank/DDBJ databases">
        <authorList>
            <consortium name="The Broad Institute Genome Sequencing Platform"/>
            <consortium name="Broad Institute Genome Sequencing Center for Infectious Disease"/>
            <person name="Ma L.-J."/>
            <person name="Dead R."/>
            <person name="Young S."/>
            <person name="Zeng Q."/>
            <person name="Koehrsen M."/>
            <person name="Alvarado L."/>
            <person name="Berlin A."/>
            <person name="Chapman S.B."/>
            <person name="Chen Z."/>
            <person name="Freedman E."/>
            <person name="Gellesch M."/>
            <person name="Goldberg J."/>
            <person name="Griggs A."/>
            <person name="Gujja S."/>
            <person name="Heilman E.R."/>
            <person name="Heiman D."/>
            <person name="Hepburn T."/>
            <person name="Howarth C."/>
            <person name="Jen D."/>
            <person name="Larson L."/>
            <person name="Mehta T."/>
            <person name="Neiman D."/>
            <person name="Pearson M."/>
            <person name="Roberts A."/>
            <person name="Saif S."/>
            <person name="Shea T."/>
            <person name="Shenoy N."/>
            <person name="Sisk P."/>
            <person name="Stolte C."/>
            <person name="Sykes S."/>
            <person name="Walk T."/>
            <person name="White J."/>
            <person name="Yandava C."/>
            <person name="Haas B."/>
            <person name="Nusbaum C."/>
            <person name="Birren B."/>
        </authorList>
    </citation>
    <scope>NUCLEOTIDE SEQUENCE</scope>
    <source>
        <strain evidence="2">R3-111a-1</strain>
    </source>
</reference>
<evidence type="ECO:0000313" key="4">
    <source>
        <dbReference type="Proteomes" id="UP000006039"/>
    </source>
</evidence>
<dbReference type="GeneID" id="20345590"/>
<dbReference type="HOGENOM" id="CLU_2109198_0_0_1"/>
<dbReference type="AlphaFoldDB" id="J3NV23"/>
<dbReference type="Proteomes" id="UP000006039">
    <property type="component" value="Unassembled WGS sequence"/>
</dbReference>
<evidence type="ECO:0000313" key="2">
    <source>
        <dbReference type="EMBL" id="EJT75195.1"/>
    </source>
</evidence>
<gene>
    <name evidence="3" type="primary">20345590</name>
    <name evidence="2" type="ORF">GGTG_05132</name>
</gene>
<organism evidence="2">
    <name type="scientific">Gaeumannomyces tritici (strain R3-111a-1)</name>
    <name type="common">Wheat and barley take-all root rot fungus</name>
    <name type="synonym">Gaeumannomyces graminis var. tritici</name>
    <dbReference type="NCBI Taxonomy" id="644352"/>
    <lineage>
        <taxon>Eukaryota</taxon>
        <taxon>Fungi</taxon>
        <taxon>Dikarya</taxon>
        <taxon>Ascomycota</taxon>
        <taxon>Pezizomycotina</taxon>
        <taxon>Sordariomycetes</taxon>
        <taxon>Sordariomycetidae</taxon>
        <taxon>Magnaporthales</taxon>
        <taxon>Magnaporthaceae</taxon>
        <taxon>Gaeumannomyces</taxon>
    </lineage>
</organism>
<name>J3NV23_GAET3</name>
<accession>J3NV23</accession>
<sequence>MEMQQQEHGVDSKKRLGFTGPSTQLDPAVLRPTRPPPPVDTSALSLVPSPDAFEGFHQVDVIPFEDGVITTYEATTPAVVEKRQCCASWNRDVPSGVLYGNLEPAGTAVRSQCVN</sequence>
<proteinExistence type="predicted"/>
<reference evidence="3" key="5">
    <citation type="submission" date="2018-04" db="UniProtKB">
        <authorList>
            <consortium name="EnsemblFungi"/>
        </authorList>
    </citation>
    <scope>IDENTIFICATION</scope>
    <source>
        <strain evidence="3">R3-111a-1</strain>
    </source>
</reference>
<evidence type="ECO:0000256" key="1">
    <source>
        <dbReference type="SAM" id="MobiDB-lite"/>
    </source>
</evidence>
<dbReference type="EnsemblFungi" id="EJT75195">
    <property type="protein sequence ID" value="EJT75195"/>
    <property type="gene ID" value="GGTG_05132"/>
</dbReference>
<reference evidence="3" key="4">
    <citation type="journal article" date="2015" name="G3 (Bethesda)">
        <title>Genome sequences of three phytopathogenic species of the Magnaporthaceae family of fungi.</title>
        <authorList>
            <person name="Okagaki L.H."/>
            <person name="Nunes C.C."/>
            <person name="Sailsbery J."/>
            <person name="Clay B."/>
            <person name="Brown D."/>
            <person name="John T."/>
            <person name="Oh Y."/>
            <person name="Young N."/>
            <person name="Fitzgerald M."/>
            <person name="Haas B.J."/>
            <person name="Zeng Q."/>
            <person name="Young S."/>
            <person name="Adiconis X."/>
            <person name="Fan L."/>
            <person name="Levin J.Z."/>
            <person name="Mitchell T.K."/>
            <person name="Okubara P.A."/>
            <person name="Farman M.L."/>
            <person name="Kohn L.M."/>
            <person name="Birren B."/>
            <person name="Ma L.-J."/>
            <person name="Dean R.A."/>
        </authorList>
    </citation>
    <scope>NUCLEOTIDE SEQUENCE</scope>
    <source>
        <strain evidence="3">R3-111a-1</strain>
    </source>
</reference>
<feature type="region of interest" description="Disordered" evidence="1">
    <location>
        <begin position="1"/>
        <end position="46"/>
    </location>
</feature>
<dbReference type="EMBL" id="GL385397">
    <property type="protein sequence ID" value="EJT75195.1"/>
    <property type="molecule type" value="Genomic_DNA"/>
</dbReference>
<protein>
    <submittedName>
        <fullName evidence="2 3">Uncharacterized protein</fullName>
    </submittedName>
</protein>
<reference evidence="4" key="1">
    <citation type="submission" date="2010-07" db="EMBL/GenBank/DDBJ databases">
        <title>The genome sequence of Gaeumannomyces graminis var. tritici strain R3-111a-1.</title>
        <authorList>
            <consortium name="The Broad Institute Genome Sequencing Platform"/>
            <person name="Ma L.-J."/>
            <person name="Dead R."/>
            <person name="Young S."/>
            <person name="Zeng Q."/>
            <person name="Koehrsen M."/>
            <person name="Alvarado L."/>
            <person name="Berlin A."/>
            <person name="Chapman S.B."/>
            <person name="Chen Z."/>
            <person name="Freedman E."/>
            <person name="Gellesch M."/>
            <person name="Goldberg J."/>
            <person name="Griggs A."/>
            <person name="Gujja S."/>
            <person name="Heilman E.R."/>
            <person name="Heiman D."/>
            <person name="Hepburn T."/>
            <person name="Howarth C."/>
            <person name="Jen D."/>
            <person name="Larson L."/>
            <person name="Mehta T."/>
            <person name="Neiman D."/>
            <person name="Pearson M."/>
            <person name="Roberts A."/>
            <person name="Saif S."/>
            <person name="Shea T."/>
            <person name="Shenoy N."/>
            <person name="Sisk P."/>
            <person name="Stolte C."/>
            <person name="Sykes S."/>
            <person name="Walk T."/>
            <person name="White J."/>
            <person name="Yandava C."/>
            <person name="Haas B."/>
            <person name="Nusbaum C."/>
            <person name="Birren B."/>
        </authorList>
    </citation>
    <scope>NUCLEOTIDE SEQUENCE [LARGE SCALE GENOMIC DNA]</scope>
    <source>
        <strain evidence="4">R3-111a-1</strain>
    </source>
</reference>
<evidence type="ECO:0000313" key="3">
    <source>
        <dbReference type="EnsemblFungi" id="EJT75195"/>
    </source>
</evidence>
<dbReference type="VEuPathDB" id="FungiDB:GGTG_05132"/>
<keyword evidence="4" id="KW-1185">Reference proteome</keyword>
<reference evidence="2" key="3">
    <citation type="submission" date="2010-09" db="EMBL/GenBank/DDBJ databases">
        <title>Annotation of Gaeumannomyces graminis var. tritici R3-111a-1.</title>
        <authorList>
            <consortium name="The Broad Institute Genome Sequencing Platform"/>
            <person name="Ma L.-J."/>
            <person name="Dead R."/>
            <person name="Young S.K."/>
            <person name="Zeng Q."/>
            <person name="Gargeya S."/>
            <person name="Fitzgerald M."/>
            <person name="Haas B."/>
            <person name="Abouelleil A."/>
            <person name="Alvarado L."/>
            <person name="Arachchi H.M."/>
            <person name="Berlin A."/>
            <person name="Brown A."/>
            <person name="Chapman S.B."/>
            <person name="Chen Z."/>
            <person name="Dunbar C."/>
            <person name="Freedman E."/>
            <person name="Gearin G."/>
            <person name="Gellesch M."/>
            <person name="Goldberg J."/>
            <person name="Griggs A."/>
            <person name="Gujja S."/>
            <person name="Heiman D."/>
            <person name="Howarth C."/>
            <person name="Larson L."/>
            <person name="Lui A."/>
            <person name="MacDonald P.J.P."/>
            <person name="Mehta T."/>
            <person name="Montmayeur A."/>
            <person name="Murphy C."/>
            <person name="Neiman D."/>
            <person name="Pearson M."/>
            <person name="Priest M."/>
            <person name="Roberts A."/>
            <person name="Saif S."/>
            <person name="Shea T."/>
            <person name="Shenoy N."/>
            <person name="Sisk P."/>
            <person name="Stolte C."/>
            <person name="Sykes S."/>
            <person name="Yandava C."/>
            <person name="Wortman J."/>
            <person name="Nusbaum C."/>
            <person name="Birren B."/>
        </authorList>
    </citation>
    <scope>NUCLEOTIDE SEQUENCE</scope>
    <source>
        <strain evidence="2">R3-111a-1</strain>
    </source>
</reference>
<dbReference type="RefSeq" id="XP_009221195.1">
    <property type="nucleotide sequence ID" value="XM_009222931.1"/>
</dbReference>